<dbReference type="InterPro" id="IPR019533">
    <property type="entry name" value="Peptidase_S26"/>
</dbReference>
<sequence length="179" mass="18260">MSSKVLHGAREAVLTTAAVLGTACLVLVVLGAVLDASLVVFRTGSMAPTMPTGSLAVVRQVDARDVVVGDVVTVERGAGQLPITHRVVRTTADPTTAGGTLLELQGDANAVPDPAPYAVDRVGRVVWSAEGLGAVAEHLRTPPVLGGATLLVAVLVTSAAWPRADADEQRGRAGTRVTT</sequence>
<keyword evidence="3" id="KW-0378">Hydrolase</keyword>
<keyword evidence="2" id="KW-1133">Transmembrane helix</keyword>
<dbReference type="CDD" id="cd06530">
    <property type="entry name" value="S26_SPase_I"/>
    <property type="match status" value="1"/>
</dbReference>
<proteinExistence type="predicted"/>
<dbReference type="EC" id="3.4.21.89" evidence="1"/>
<dbReference type="EMBL" id="JBBIAA010000016">
    <property type="protein sequence ID" value="MEJ5946086.1"/>
    <property type="molecule type" value="Genomic_DNA"/>
</dbReference>
<dbReference type="PROSITE" id="PS51257">
    <property type="entry name" value="PROKAR_LIPOPROTEIN"/>
    <property type="match status" value="1"/>
</dbReference>
<dbReference type="RefSeq" id="WP_339575470.1">
    <property type="nucleotide sequence ID" value="NZ_JBBIAA010000016.1"/>
</dbReference>
<dbReference type="Proteomes" id="UP001387100">
    <property type="component" value="Unassembled WGS sequence"/>
</dbReference>
<keyword evidence="2" id="KW-0812">Transmembrane</keyword>
<evidence type="ECO:0000313" key="3">
    <source>
        <dbReference type="EMBL" id="MEJ5946086.1"/>
    </source>
</evidence>
<keyword evidence="4" id="KW-1185">Reference proteome</keyword>
<gene>
    <name evidence="3" type="ORF">WDZ17_12365</name>
</gene>
<dbReference type="InterPro" id="IPR001733">
    <property type="entry name" value="Peptidase_S26B"/>
</dbReference>
<name>A0ABU8RM12_9ACTN</name>
<accession>A0ABU8RM12</accession>
<evidence type="ECO:0000313" key="4">
    <source>
        <dbReference type="Proteomes" id="UP001387100"/>
    </source>
</evidence>
<organism evidence="3 4">
    <name type="scientific">Pseudokineococcus basanitobsidens</name>
    <dbReference type="NCBI Taxonomy" id="1926649"/>
    <lineage>
        <taxon>Bacteria</taxon>
        <taxon>Bacillati</taxon>
        <taxon>Actinomycetota</taxon>
        <taxon>Actinomycetes</taxon>
        <taxon>Kineosporiales</taxon>
        <taxon>Kineosporiaceae</taxon>
        <taxon>Pseudokineococcus</taxon>
    </lineage>
</organism>
<evidence type="ECO:0000256" key="1">
    <source>
        <dbReference type="NCBIfam" id="TIGR02228"/>
    </source>
</evidence>
<feature type="transmembrane region" description="Helical" evidence="2">
    <location>
        <begin position="12"/>
        <end position="34"/>
    </location>
</feature>
<dbReference type="GO" id="GO:0009003">
    <property type="term" value="F:signal peptidase activity"/>
    <property type="evidence" value="ECO:0007669"/>
    <property type="project" value="UniProtKB-EC"/>
</dbReference>
<comment type="caution">
    <text evidence="3">The sequence shown here is derived from an EMBL/GenBank/DDBJ whole genome shotgun (WGS) entry which is preliminary data.</text>
</comment>
<reference evidence="3 4" key="1">
    <citation type="journal article" date="2017" name="Int. J. Syst. Evol. Microbiol.">
        <title>Pseudokineococcus basanitobsidens sp. nov., isolated from volcanic rock.</title>
        <authorList>
            <person name="Lee D.W."/>
            <person name="Park M.Y."/>
            <person name="Kim J.J."/>
            <person name="Kim B.S."/>
        </authorList>
    </citation>
    <scope>NUCLEOTIDE SEQUENCE [LARGE SCALE GENOMIC DNA]</scope>
    <source>
        <strain evidence="3 4">DSM 103726</strain>
    </source>
</reference>
<dbReference type="NCBIfam" id="TIGR02228">
    <property type="entry name" value="sigpep_I_arch"/>
    <property type="match status" value="1"/>
</dbReference>
<evidence type="ECO:0000256" key="2">
    <source>
        <dbReference type="SAM" id="Phobius"/>
    </source>
</evidence>
<keyword evidence="2" id="KW-0472">Membrane</keyword>
<protein>
    <recommendedName>
        <fullName evidence="1">Signal peptidase I</fullName>
        <ecNumber evidence="1">3.4.21.89</ecNumber>
    </recommendedName>
</protein>